<protein>
    <recommendedName>
        <fullName evidence="4">HTH araC/xylS-type domain-containing protein</fullName>
    </recommendedName>
</protein>
<dbReference type="SMART" id="SM00342">
    <property type="entry name" value="HTH_ARAC"/>
    <property type="match status" value="1"/>
</dbReference>
<evidence type="ECO:0000313" key="5">
    <source>
        <dbReference type="EMBL" id="RAQ30454.1"/>
    </source>
</evidence>
<dbReference type="GO" id="GO:0043565">
    <property type="term" value="F:sequence-specific DNA binding"/>
    <property type="evidence" value="ECO:0007669"/>
    <property type="project" value="InterPro"/>
</dbReference>
<dbReference type="InterPro" id="IPR018062">
    <property type="entry name" value="HTH_AraC-typ_CS"/>
</dbReference>
<dbReference type="AlphaFoldDB" id="A0A328UKG5"/>
<dbReference type="Gene3D" id="1.10.10.60">
    <property type="entry name" value="Homeodomain-like"/>
    <property type="match status" value="2"/>
</dbReference>
<dbReference type="InterPro" id="IPR020449">
    <property type="entry name" value="Tscrpt_reg_AraC-type_HTH"/>
</dbReference>
<evidence type="ECO:0000256" key="3">
    <source>
        <dbReference type="ARBA" id="ARBA00023163"/>
    </source>
</evidence>
<keyword evidence="2" id="KW-0238">DNA-binding</keyword>
<dbReference type="InterPro" id="IPR009057">
    <property type="entry name" value="Homeodomain-like_sf"/>
</dbReference>
<dbReference type="SUPFAM" id="SSF46689">
    <property type="entry name" value="Homeodomain-like"/>
    <property type="match status" value="2"/>
</dbReference>
<organism evidence="5 6">
    <name type="scientific">Hydrogeniiclostridium mannosilyticum</name>
    <dbReference type="NCBI Taxonomy" id="2764322"/>
    <lineage>
        <taxon>Bacteria</taxon>
        <taxon>Bacillati</taxon>
        <taxon>Bacillota</taxon>
        <taxon>Clostridia</taxon>
        <taxon>Eubacteriales</taxon>
        <taxon>Acutalibacteraceae</taxon>
        <taxon>Hydrogeniiclostridium</taxon>
    </lineage>
</organism>
<dbReference type="Gene3D" id="2.60.120.10">
    <property type="entry name" value="Jelly Rolls"/>
    <property type="match status" value="1"/>
</dbReference>
<proteinExistence type="predicted"/>
<dbReference type="SUPFAM" id="SSF51215">
    <property type="entry name" value="Regulatory protein AraC"/>
    <property type="match status" value="1"/>
</dbReference>
<evidence type="ECO:0000259" key="4">
    <source>
        <dbReference type="PROSITE" id="PS01124"/>
    </source>
</evidence>
<gene>
    <name evidence="5" type="ORF">DPQ25_02840</name>
</gene>
<evidence type="ECO:0000256" key="1">
    <source>
        <dbReference type="ARBA" id="ARBA00023015"/>
    </source>
</evidence>
<dbReference type="PROSITE" id="PS00041">
    <property type="entry name" value="HTH_ARAC_FAMILY_1"/>
    <property type="match status" value="1"/>
</dbReference>
<reference evidence="5 6" key="1">
    <citation type="submission" date="2018-06" db="EMBL/GenBank/DDBJ databases">
        <title>Noncontiguous genome sequence of Ruminococcaceae bacterium ASD2818.</title>
        <authorList>
            <person name="Chaplin A.V."/>
            <person name="Sokolova S.R."/>
            <person name="Kochetkova T.O."/>
            <person name="Goltsov A.Y."/>
            <person name="Trofimov D.Y."/>
            <person name="Efimov B.A."/>
        </authorList>
    </citation>
    <scope>NUCLEOTIDE SEQUENCE [LARGE SCALE GENOMIC DNA]</scope>
    <source>
        <strain evidence="5 6">ASD2818</strain>
    </source>
</reference>
<keyword evidence="6" id="KW-1185">Reference proteome</keyword>
<dbReference type="GO" id="GO:0003700">
    <property type="term" value="F:DNA-binding transcription factor activity"/>
    <property type="evidence" value="ECO:0007669"/>
    <property type="project" value="InterPro"/>
</dbReference>
<dbReference type="PANTHER" id="PTHR43280">
    <property type="entry name" value="ARAC-FAMILY TRANSCRIPTIONAL REGULATOR"/>
    <property type="match status" value="1"/>
</dbReference>
<dbReference type="PROSITE" id="PS01124">
    <property type="entry name" value="HTH_ARAC_FAMILY_2"/>
    <property type="match status" value="1"/>
</dbReference>
<dbReference type="Proteomes" id="UP000249377">
    <property type="component" value="Unassembled WGS sequence"/>
</dbReference>
<evidence type="ECO:0000256" key="2">
    <source>
        <dbReference type="ARBA" id="ARBA00023125"/>
    </source>
</evidence>
<evidence type="ECO:0000313" key="6">
    <source>
        <dbReference type="Proteomes" id="UP000249377"/>
    </source>
</evidence>
<dbReference type="EMBL" id="QLYR01000001">
    <property type="protein sequence ID" value="RAQ30454.1"/>
    <property type="molecule type" value="Genomic_DNA"/>
</dbReference>
<accession>A0A328UKG5</accession>
<keyword evidence="3" id="KW-0804">Transcription</keyword>
<dbReference type="InterPro" id="IPR014710">
    <property type="entry name" value="RmlC-like_jellyroll"/>
</dbReference>
<dbReference type="PANTHER" id="PTHR43280:SF2">
    <property type="entry name" value="HTH-TYPE TRANSCRIPTIONAL REGULATOR EXSA"/>
    <property type="match status" value="1"/>
</dbReference>
<keyword evidence="1" id="KW-0805">Transcription regulation</keyword>
<name>A0A328UKG5_9FIRM</name>
<dbReference type="Pfam" id="PF12833">
    <property type="entry name" value="HTH_18"/>
    <property type="match status" value="1"/>
</dbReference>
<sequence>MIYVEAGAIEIHIQEKNYPAGPGSLIFLNKLEEHSLTVRSEPYRRYFAQFSPEDLEHLLPEPKLRAVFINRPDGFCPVFDLSPVSEQAQMLCAGLLTEYRTPASPDKMGRLYSSALLTQLLILCYRLHGALFPLPKRPVNHAVFEIRRYIERHFTEEINISALAQEYFLSPCYLSHCFREWIGCSPKQYVMRNRISSAKELLLHTALTVTEVAQRCGFSDANNFIRSFKQECRATPGQYRRRLTAEQSIE</sequence>
<feature type="domain" description="HTH araC/xylS-type" evidence="4">
    <location>
        <begin position="144"/>
        <end position="242"/>
    </location>
</feature>
<comment type="caution">
    <text evidence="5">The sequence shown here is derived from an EMBL/GenBank/DDBJ whole genome shotgun (WGS) entry which is preliminary data.</text>
</comment>
<dbReference type="PRINTS" id="PR00032">
    <property type="entry name" value="HTHARAC"/>
</dbReference>
<dbReference type="Pfam" id="PF02311">
    <property type="entry name" value="AraC_binding"/>
    <property type="match status" value="1"/>
</dbReference>
<dbReference type="InterPro" id="IPR003313">
    <property type="entry name" value="AraC-bd"/>
</dbReference>
<dbReference type="InterPro" id="IPR018060">
    <property type="entry name" value="HTH_AraC"/>
</dbReference>
<dbReference type="InterPro" id="IPR037923">
    <property type="entry name" value="HTH-like"/>
</dbReference>